<dbReference type="InterPro" id="IPR001214">
    <property type="entry name" value="SET_dom"/>
</dbReference>
<proteinExistence type="predicted"/>
<sequence>MDGKWVRPWAPSIVEYEGGSQRVFESYVAKNSCLQTPHSSELPDLERRLRSITVRIIENPFDPAERLASAKVLLMLQYPELVIPEVHKVLLLMHLNRKPDMRSSQHSGGIGLRSALFVLAQALFVARCFSECITVIQRSISITSQNGCHRGHTVSDFLDHLKLKEYAERALRHEKRYLLQEDTWRDSGEQEILQTIRKGDVKVVAYPWLPEALFRRSENAIQRANNTLEALSQNKLVIKKSRLSDTLRSYGQIQHDQDAYGIFAMTDIPADTKLFLDKTILCATDGSYRCATCCADLSLGASRFLGKLYCDRNCFRNLRAACGLGTFYRYEQDLGETVSRPEGFQSFFADHDLEETTGKEEIFLFQRALEVVYKSTQRYPGRHPLQTRMLNYLTARYHDGAGASKRFSYTEDVCLRFEFLQKLGVDIFQDELAEAWVLETLANRIQTNMRGYSGGNGDDMVAVNTMYAFFNHSCQPNVKSSDSEDEDSAICVTTTRKIERGEELYVSYLSDEDLREGHDVREEKLRPWTGGMCLCRKCSRERRRTERPVSLYNDENRCPSQ</sequence>
<dbReference type="VEuPathDB" id="FungiDB:PV06_00460"/>
<evidence type="ECO:0000313" key="3">
    <source>
        <dbReference type="Proteomes" id="UP000053342"/>
    </source>
</evidence>
<organism evidence="2 3">
    <name type="scientific">Exophiala oligosperma</name>
    <dbReference type="NCBI Taxonomy" id="215243"/>
    <lineage>
        <taxon>Eukaryota</taxon>
        <taxon>Fungi</taxon>
        <taxon>Dikarya</taxon>
        <taxon>Ascomycota</taxon>
        <taxon>Pezizomycotina</taxon>
        <taxon>Eurotiomycetes</taxon>
        <taxon>Chaetothyriomycetidae</taxon>
        <taxon>Chaetothyriales</taxon>
        <taxon>Herpotrichiellaceae</taxon>
        <taxon>Exophiala</taxon>
    </lineage>
</organism>
<dbReference type="PANTHER" id="PTHR12197:SF251">
    <property type="entry name" value="EG:BACR7C10.4 PROTEIN"/>
    <property type="match status" value="1"/>
</dbReference>
<feature type="domain" description="SET" evidence="1">
    <location>
        <begin position="234"/>
        <end position="509"/>
    </location>
</feature>
<dbReference type="GO" id="GO:0005634">
    <property type="term" value="C:nucleus"/>
    <property type="evidence" value="ECO:0007669"/>
    <property type="project" value="TreeGrafter"/>
</dbReference>
<dbReference type="OrthoDB" id="438641at2759"/>
<accession>A0A0D2DXG6</accession>
<dbReference type="EMBL" id="KN847332">
    <property type="protein sequence ID" value="KIW47798.1"/>
    <property type="molecule type" value="Genomic_DNA"/>
</dbReference>
<dbReference type="Proteomes" id="UP000053342">
    <property type="component" value="Unassembled WGS sequence"/>
</dbReference>
<evidence type="ECO:0000313" key="2">
    <source>
        <dbReference type="EMBL" id="KIW47798.1"/>
    </source>
</evidence>
<gene>
    <name evidence="2" type="ORF">PV06_00460</name>
</gene>
<name>A0A0D2DXG6_9EURO</name>
<dbReference type="HOGENOM" id="CLU_033913_0_0_1"/>
<dbReference type="PANTHER" id="PTHR12197">
    <property type="entry name" value="HISTONE-LYSINE N-METHYLTRANSFERASE SMYD"/>
    <property type="match status" value="1"/>
</dbReference>
<dbReference type="Gene3D" id="2.170.270.10">
    <property type="entry name" value="SET domain"/>
    <property type="match status" value="1"/>
</dbReference>
<dbReference type="InterPro" id="IPR050869">
    <property type="entry name" value="H3K4_H4K5_MeTrfase"/>
</dbReference>
<dbReference type="GeneID" id="27352534"/>
<dbReference type="InterPro" id="IPR046341">
    <property type="entry name" value="SET_dom_sf"/>
</dbReference>
<keyword evidence="3" id="KW-1185">Reference proteome</keyword>
<dbReference type="PROSITE" id="PS50280">
    <property type="entry name" value="SET"/>
    <property type="match status" value="1"/>
</dbReference>
<evidence type="ECO:0000259" key="1">
    <source>
        <dbReference type="PROSITE" id="PS50280"/>
    </source>
</evidence>
<dbReference type="RefSeq" id="XP_016268014.1">
    <property type="nucleotide sequence ID" value="XM_016400961.1"/>
</dbReference>
<dbReference type="AlphaFoldDB" id="A0A0D2DXG6"/>
<dbReference type="STRING" id="215243.A0A0D2DXG6"/>
<reference evidence="2 3" key="1">
    <citation type="submission" date="2015-01" db="EMBL/GenBank/DDBJ databases">
        <title>The Genome Sequence of Exophiala oligosperma CBS72588.</title>
        <authorList>
            <consortium name="The Broad Institute Genomics Platform"/>
            <person name="Cuomo C."/>
            <person name="de Hoog S."/>
            <person name="Gorbushina A."/>
            <person name="Stielow B."/>
            <person name="Teixiera M."/>
            <person name="Abouelleil A."/>
            <person name="Chapman S.B."/>
            <person name="Priest M."/>
            <person name="Young S.K."/>
            <person name="Wortman J."/>
            <person name="Nusbaum C."/>
            <person name="Birren B."/>
        </authorList>
    </citation>
    <scope>NUCLEOTIDE SEQUENCE [LARGE SCALE GENOMIC DNA]</scope>
    <source>
        <strain evidence="2 3">CBS 72588</strain>
    </source>
</reference>
<protein>
    <recommendedName>
        <fullName evidence="1">SET domain-containing protein</fullName>
    </recommendedName>
</protein>
<dbReference type="Pfam" id="PF00856">
    <property type="entry name" value="SET"/>
    <property type="match status" value="1"/>
</dbReference>
<dbReference type="CDD" id="cd20071">
    <property type="entry name" value="SET_SMYD"/>
    <property type="match status" value="1"/>
</dbReference>
<dbReference type="SUPFAM" id="SSF82199">
    <property type="entry name" value="SET domain"/>
    <property type="match status" value="1"/>
</dbReference>